<protein>
    <submittedName>
        <fullName evidence="1">Uncharacterized protein</fullName>
    </submittedName>
</protein>
<gene>
    <name evidence="1" type="ORF">NP493_644g03004</name>
</gene>
<evidence type="ECO:0000313" key="1">
    <source>
        <dbReference type="EMBL" id="KAK2176712.1"/>
    </source>
</evidence>
<dbReference type="AlphaFoldDB" id="A0AAD9KSJ5"/>
<reference evidence="1" key="1">
    <citation type="journal article" date="2023" name="Mol. Biol. Evol.">
        <title>Third-Generation Sequencing Reveals the Adaptive Role of the Epigenome in Three Deep-Sea Polychaetes.</title>
        <authorList>
            <person name="Perez M."/>
            <person name="Aroh O."/>
            <person name="Sun Y."/>
            <person name="Lan Y."/>
            <person name="Juniper S.K."/>
            <person name="Young C.R."/>
            <person name="Angers B."/>
            <person name="Qian P.Y."/>
        </authorList>
    </citation>
    <scope>NUCLEOTIDE SEQUENCE</scope>
    <source>
        <strain evidence="1">R07B-5</strain>
    </source>
</reference>
<name>A0AAD9KSJ5_RIDPI</name>
<organism evidence="1 2">
    <name type="scientific">Ridgeia piscesae</name>
    <name type="common">Tubeworm</name>
    <dbReference type="NCBI Taxonomy" id="27915"/>
    <lineage>
        <taxon>Eukaryota</taxon>
        <taxon>Metazoa</taxon>
        <taxon>Spiralia</taxon>
        <taxon>Lophotrochozoa</taxon>
        <taxon>Annelida</taxon>
        <taxon>Polychaeta</taxon>
        <taxon>Sedentaria</taxon>
        <taxon>Canalipalpata</taxon>
        <taxon>Sabellida</taxon>
        <taxon>Siboglinidae</taxon>
        <taxon>Ridgeia</taxon>
    </lineage>
</organism>
<keyword evidence="2" id="KW-1185">Reference proteome</keyword>
<evidence type="ECO:0000313" key="2">
    <source>
        <dbReference type="Proteomes" id="UP001209878"/>
    </source>
</evidence>
<dbReference type="Proteomes" id="UP001209878">
    <property type="component" value="Unassembled WGS sequence"/>
</dbReference>
<sequence length="88" mass="9855">MFPFRGKTGHIAKSKVCNCKSRVHSVTEESLDERNDHFMVYIVDAVKSSGSRVPVCTEGTMFDMQLDTAADVSLLPESLYQKHLSHLP</sequence>
<accession>A0AAD9KSJ5</accession>
<dbReference type="EMBL" id="JAODUO010000644">
    <property type="protein sequence ID" value="KAK2176712.1"/>
    <property type="molecule type" value="Genomic_DNA"/>
</dbReference>
<comment type="caution">
    <text evidence="1">The sequence shown here is derived from an EMBL/GenBank/DDBJ whole genome shotgun (WGS) entry which is preliminary data.</text>
</comment>
<proteinExistence type="predicted"/>